<protein>
    <recommendedName>
        <fullName evidence="8">L-lactate permease</fullName>
    </recommendedName>
</protein>
<keyword evidence="11" id="KW-1185">Reference proteome</keyword>
<evidence type="ECO:0000256" key="9">
    <source>
        <dbReference type="SAM" id="MobiDB-lite"/>
    </source>
</evidence>
<dbReference type="Proteomes" id="UP000006844">
    <property type="component" value="Chromosome"/>
</dbReference>
<dbReference type="GO" id="GO:0015129">
    <property type="term" value="F:lactate transmembrane transporter activity"/>
    <property type="evidence" value="ECO:0007669"/>
    <property type="project" value="UniProtKB-UniRule"/>
</dbReference>
<evidence type="ECO:0000256" key="6">
    <source>
        <dbReference type="ARBA" id="ARBA00022989"/>
    </source>
</evidence>
<dbReference type="GO" id="GO:0015295">
    <property type="term" value="F:solute:proton symporter activity"/>
    <property type="evidence" value="ECO:0007669"/>
    <property type="project" value="TreeGrafter"/>
</dbReference>
<sequence length="186" mass="20355">MFSEASIRVALYKAKCVFLSPRPRWSFLWLGCLSTWTPPTSVPSLLPQDQTDTAADEPSTLWPRSTCRSPSASASNHHSHVRAGYRLPDELLRSHRHALFGNLQVVTASRLGFSSILMGAANSSGAVMGKMISLQTIAIAAGATRLTAGDQVKLFRFTLRHSICAYFRDGLSGSALRLCLPFEFAR</sequence>
<dbReference type="KEGG" id="tsa:AciPR4_2088"/>
<comment type="similarity">
    <text evidence="2 8">Belongs to the lactate permease family.</text>
</comment>
<dbReference type="HOGENOM" id="CLU_1453740_0_0_0"/>
<evidence type="ECO:0000313" key="10">
    <source>
        <dbReference type="EMBL" id="ADV82891.1"/>
    </source>
</evidence>
<dbReference type="InterPro" id="IPR003804">
    <property type="entry name" value="Lactate_perm"/>
</dbReference>
<dbReference type="EMBL" id="CP002467">
    <property type="protein sequence ID" value="ADV82891.1"/>
    <property type="molecule type" value="Genomic_DNA"/>
</dbReference>
<reference evidence="10 11" key="1">
    <citation type="journal article" date="2012" name="Stand. Genomic Sci.">
        <title>Complete genome sequence of Terriglobus saanensis type strain SP1PR4(T), an Acidobacteria from tundra soil.</title>
        <authorList>
            <person name="Rawat S.R."/>
            <person name="Mannisto M.K."/>
            <person name="Starovoytov V."/>
            <person name="Goodwin L."/>
            <person name="Nolan M."/>
            <person name="Hauser L."/>
            <person name="Land M."/>
            <person name="Davenport K.W."/>
            <person name="Woyke T."/>
            <person name="Haggblom M.M."/>
        </authorList>
    </citation>
    <scope>NUCLEOTIDE SEQUENCE</scope>
    <source>
        <strain evidence="11">ATCC BAA-1853 / DSM 23119 / SP1PR4</strain>
    </source>
</reference>
<evidence type="ECO:0000256" key="8">
    <source>
        <dbReference type="RuleBase" id="RU365092"/>
    </source>
</evidence>
<feature type="region of interest" description="Disordered" evidence="9">
    <location>
        <begin position="46"/>
        <end position="80"/>
    </location>
</feature>
<dbReference type="AlphaFoldDB" id="E8V7W7"/>
<keyword evidence="6" id="KW-1133">Transmembrane helix</keyword>
<evidence type="ECO:0000256" key="7">
    <source>
        <dbReference type="ARBA" id="ARBA00023136"/>
    </source>
</evidence>
<comment type="subcellular location">
    <subcellularLocation>
        <location evidence="1 8">Cell membrane</location>
        <topology evidence="1 8">Multi-pass membrane protein</topology>
    </subcellularLocation>
</comment>
<evidence type="ECO:0000256" key="3">
    <source>
        <dbReference type="ARBA" id="ARBA00022448"/>
    </source>
</evidence>
<dbReference type="eggNOG" id="COG1620">
    <property type="taxonomic scope" value="Bacteria"/>
</dbReference>
<proteinExistence type="inferred from homology"/>
<name>E8V7W7_TERSS</name>
<keyword evidence="3 8" id="KW-0813">Transport</keyword>
<dbReference type="PANTHER" id="PTHR30003:SF0">
    <property type="entry name" value="GLYCOLATE PERMEASE GLCA-RELATED"/>
    <property type="match status" value="1"/>
</dbReference>
<dbReference type="STRING" id="401053.AciPR4_2088"/>
<evidence type="ECO:0000256" key="4">
    <source>
        <dbReference type="ARBA" id="ARBA00022475"/>
    </source>
</evidence>
<evidence type="ECO:0000256" key="2">
    <source>
        <dbReference type="ARBA" id="ARBA00010100"/>
    </source>
</evidence>
<dbReference type="PANTHER" id="PTHR30003">
    <property type="entry name" value="L-LACTATE PERMEASE"/>
    <property type="match status" value="1"/>
</dbReference>
<dbReference type="Pfam" id="PF02652">
    <property type="entry name" value="Lactate_perm"/>
    <property type="match status" value="1"/>
</dbReference>
<evidence type="ECO:0000256" key="1">
    <source>
        <dbReference type="ARBA" id="ARBA00004651"/>
    </source>
</evidence>
<evidence type="ECO:0000256" key="5">
    <source>
        <dbReference type="ARBA" id="ARBA00022692"/>
    </source>
</evidence>
<comment type="function">
    <text evidence="8">Uptake of L-lactate across the membrane. Can also transport D-lactate and glycolate.</text>
</comment>
<gene>
    <name evidence="10" type="ordered locus">AciPR4_2088</name>
</gene>
<keyword evidence="5" id="KW-0812">Transmembrane</keyword>
<keyword evidence="7" id="KW-0472">Membrane</keyword>
<evidence type="ECO:0000313" key="11">
    <source>
        <dbReference type="Proteomes" id="UP000006844"/>
    </source>
</evidence>
<dbReference type="GO" id="GO:0005886">
    <property type="term" value="C:plasma membrane"/>
    <property type="evidence" value="ECO:0007669"/>
    <property type="project" value="UniProtKB-SubCell"/>
</dbReference>
<organism evidence="10 11">
    <name type="scientific">Terriglobus saanensis (strain ATCC BAA-1853 / DSM 23119 / SP1PR4)</name>
    <dbReference type="NCBI Taxonomy" id="401053"/>
    <lineage>
        <taxon>Bacteria</taxon>
        <taxon>Pseudomonadati</taxon>
        <taxon>Acidobacteriota</taxon>
        <taxon>Terriglobia</taxon>
        <taxon>Terriglobales</taxon>
        <taxon>Acidobacteriaceae</taxon>
        <taxon>Terriglobus</taxon>
    </lineage>
</organism>
<accession>E8V7W7</accession>
<keyword evidence="4 8" id="KW-1003">Cell membrane</keyword>